<organism evidence="1">
    <name type="scientific">marine metagenome</name>
    <dbReference type="NCBI Taxonomy" id="408172"/>
    <lineage>
        <taxon>unclassified sequences</taxon>
        <taxon>metagenomes</taxon>
        <taxon>ecological metagenomes</taxon>
    </lineage>
</organism>
<protein>
    <submittedName>
        <fullName evidence="1">Uncharacterized protein</fullName>
    </submittedName>
</protein>
<name>A0A382ZXS7_9ZZZZ</name>
<accession>A0A382ZXS7</accession>
<gene>
    <name evidence="1" type="ORF">METZ01_LOCUS453115</name>
</gene>
<evidence type="ECO:0000313" key="1">
    <source>
        <dbReference type="EMBL" id="SVE00261.1"/>
    </source>
</evidence>
<reference evidence="1" key="1">
    <citation type="submission" date="2018-05" db="EMBL/GenBank/DDBJ databases">
        <authorList>
            <person name="Lanie J.A."/>
            <person name="Ng W.-L."/>
            <person name="Kazmierczak K.M."/>
            <person name="Andrzejewski T.M."/>
            <person name="Davidsen T.M."/>
            <person name="Wayne K.J."/>
            <person name="Tettelin H."/>
            <person name="Glass J.I."/>
            <person name="Rusch D."/>
            <person name="Podicherti R."/>
            <person name="Tsui H.-C.T."/>
            <person name="Winkler M.E."/>
        </authorList>
    </citation>
    <scope>NUCLEOTIDE SEQUENCE</scope>
</reference>
<proteinExistence type="predicted"/>
<dbReference type="AlphaFoldDB" id="A0A382ZXS7"/>
<feature type="non-terminal residue" evidence="1">
    <location>
        <position position="1"/>
    </location>
</feature>
<dbReference type="EMBL" id="UINC01187503">
    <property type="protein sequence ID" value="SVE00261.1"/>
    <property type="molecule type" value="Genomic_DNA"/>
</dbReference>
<sequence length="94" mass="10475">IPIKITGLPSITSFDLLLPDFQKYKTLITQEMLKNNFLAGTSIFICTEHTDSEVDQYLSLLESIFNKISDCEAGLPVDSLLDGEICESGFTRLN</sequence>